<dbReference type="OrthoDB" id="6079986at2"/>
<proteinExistence type="inferred from homology"/>
<dbReference type="EMBL" id="FWFR01000001">
    <property type="protein sequence ID" value="SLN33301.1"/>
    <property type="molecule type" value="Genomic_DNA"/>
</dbReference>
<dbReference type="Proteomes" id="UP000193200">
    <property type="component" value="Unassembled WGS sequence"/>
</dbReference>
<keyword evidence="3 6" id="KW-0812">Transmembrane</keyword>
<dbReference type="AlphaFoldDB" id="A0A1Y5S6V2"/>
<evidence type="ECO:0000256" key="3">
    <source>
        <dbReference type="ARBA" id="ARBA00022692"/>
    </source>
</evidence>
<evidence type="ECO:0000256" key="4">
    <source>
        <dbReference type="ARBA" id="ARBA00022989"/>
    </source>
</evidence>
<dbReference type="Pfam" id="PF02104">
    <property type="entry name" value="SURF1"/>
    <property type="match status" value="1"/>
</dbReference>
<feature type="transmembrane region" description="Helical" evidence="6">
    <location>
        <begin position="210"/>
        <end position="230"/>
    </location>
</feature>
<accession>A0A1Y5S6V2</accession>
<evidence type="ECO:0000256" key="6">
    <source>
        <dbReference type="RuleBase" id="RU363076"/>
    </source>
</evidence>
<name>A0A1Y5S6V2_9PROT</name>
<dbReference type="GO" id="GO:0005886">
    <property type="term" value="C:plasma membrane"/>
    <property type="evidence" value="ECO:0007669"/>
    <property type="project" value="UniProtKB-SubCell"/>
</dbReference>
<evidence type="ECO:0000256" key="1">
    <source>
        <dbReference type="ARBA" id="ARBA00004370"/>
    </source>
</evidence>
<comment type="similarity">
    <text evidence="2 6">Belongs to the SURF1 family.</text>
</comment>
<dbReference type="PANTHER" id="PTHR23427:SF2">
    <property type="entry name" value="SURFEIT LOCUS PROTEIN 1"/>
    <property type="match status" value="1"/>
</dbReference>
<dbReference type="RefSeq" id="WP_085882512.1">
    <property type="nucleotide sequence ID" value="NZ_FWFR01000001.1"/>
</dbReference>
<evidence type="ECO:0000256" key="5">
    <source>
        <dbReference type="ARBA" id="ARBA00023136"/>
    </source>
</evidence>
<keyword evidence="6" id="KW-1003">Cell membrane</keyword>
<protein>
    <recommendedName>
        <fullName evidence="6">SURF1-like protein</fullName>
    </recommendedName>
</protein>
<evidence type="ECO:0000313" key="8">
    <source>
        <dbReference type="Proteomes" id="UP000193200"/>
    </source>
</evidence>
<keyword evidence="8" id="KW-1185">Reference proteome</keyword>
<dbReference type="InParanoid" id="A0A1Y5S6V2"/>
<sequence length="237" mass="26824">MQFRPLLWPTVIALPLFIVTLWLGTWQVQRLFWKTDLIQRIESGLAADPAPLPAGAIDPDDWFYRRVSVDGVFDHAAEIHLLAHAERGRLGYHVITPLERSDGGGWVLVNRGWVPEERKDPATRAEGQVAGVQHVDGVARKSWKVPWLQGLILPDNDIAENLWFFGDIDQMAEHLGREVAPVFVEADGTANPGDWPRGGQTVVSVPNRHLEYAITWYGMAIALLVIYLLYHRKEERL</sequence>
<dbReference type="InterPro" id="IPR002994">
    <property type="entry name" value="Surf1/Shy1"/>
</dbReference>
<dbReference type="PANTHER" id="PTHR23427">
    <property type="entry name" value="SURFEIT LOCUS PROTEIN"/>
    <property type="match status" value="1"/>
</dbReference>
<reference evidence="7 8" key="1">
    <citation type="submission" date="2017-03" db="EMBL/GenBank/DDBJ databases">
        <authorList>
            <person name="Afonso C.L."/>
            <person name="Miller P.J."/>
            <person name="Scott M.A."/>
            <person name="Spackman E."/>
            <person name="Goraichik I."/>
            <person name="Dimitrov K.M."/>
            <person name="Suarez D.L."/>
            <person name="Swayne D.E."/>
        </authorList>
    </citation>
    <scope>NUCLEOTIDE SEQUENCE [LARGE SCALE GENOMIC DNA]</scope>
    <source>
        <strain evidence="7 8">CECT 7691</strain>
    </source>
</reference>
<keyword evidence="5 6" id="KW-0472">Membrane</keyword>
<comment type="subcellular location">
    <subcellularLocation>
        <location evidence="6">Cell membrane</location>
        <topology evidence="6">Multi-pass membrane protein</topology>
    </subcellularLocation>
    <subcellularLocation>
        <location evidence="1">Membrane</location>
    </subcellularLocation>
</comment>
<dbReference type="InterPro" id="IPR045214">
    <property type="entry name" value="Surf1/Surf4"/>
</dbReference>
<organism evidence="7 8">
    <name type="scientific">Oceanibacterium hippocampi</name>
    <dbReference type="NCBI Taxonomy" id="745714"/>
    <lineage>
        <taxon>Bacteria</taxon>
        <taxon>Pseudomonadati</taxon>
        <taxon>Pseudomonadota</taxon>
        <taxon>Alphaproteobacteria</taxon>
        <taxon>Sneathiellales</taxon>
        <taxon>Sneathiellaceae</taxon>
        <taxon>Oceanibacterium</taxon>
    </lineage>
</organism>
<keyword evidence="4 6" id="KW-1133">Transmembrane helix</keyword>
<dbReference type="CDD" id="cd06662">
    <property type="entry name" value="SURF1"/>
    <property type="match status" value="1"/>
</dbReference>
<gene>
    <name evidence="7" type="ORF">OCH7691_01280</name>
</gene>
<evidence type="ECO:0000313" key="7">
    <source>
        <dbReference type="EMBL" id="SLN33301.1"/>
    </source>
</evidence>
<dbReference type="PROSITE" id="PS50895">
    <property type="entry name" value="SURF1"/>
    <property type="match status" value="1"/>
</dbReference>
<feature type="transmembrane region" description="Helical" evidence="6">
    <location>
        <begin position="6"/>
        <end position="24"/>
    </location>
</feature>
<evidence type="ECO:0000256" key="2">
    <source>
        <dbReference type="ARBA" id="ARBA00007165"/>
    </source>
</evidence>